<dbReference type="InterPro" id="IPR001610">
    <property type="entry name" value="PAC"/>
</dbReference>
<dbReference type="InterPro" id="IPR035965">
    <property type="entry name" value="PAS-like_dom_sf"/>
</dbReference>
<evidence type="ECO:0000259" key="11">
    <source>
        <dbReference type="PROSITE" id="PS50839"/>
    </source>
</evidence>
<dbReference type="CDD" id="cd00082">
    <property type="entry name" value="HisKA"/>
    <property type="match status" value="1"/>
</dbReference>
<dbReference type="Pfam" id="PF02518">
    <property type="entry name" value="HATPase_c"/>
    <property type="match status" value="1"/>
</dbReference>
<dbReference type="GO" id="GO:0006355">
    <property type="term" value="P:regulation of DNA-templated transcription"/>
    <property type="evidence" value="ECO:0007669"/>
    <property type="project" value="InterPro"/>
</dbReference>
<dbReference type="AlphaFoldDB" id="A0A1I4RTK0"/>
<dbReference type="PANTHER" id="PTHR43711">
    <property type="entry name" value="TWO-COMPONENT HISTIDINE KINASE"/>
    <property type="match status" value="1"/>
</dbReference>
<dbReference type="InterPro" id="IPR000014">
    <property type="entry name" value="PAS"/>
</dbReference>
<comment type="catalytic activity">
    <reaction evidence="1">
        <text>ATP + protein L-histidine = ADP + protein N-phospho-L-histidine.</text>
        <dbReference type="EC" id="2.7.13.3"/>
    </reaction>
</comment>
<keyword evidence="7" id="KW-0472">Membrane</keyword>
<dbReference type="PROSITE" id="PS50112">
    <property type="entry name" value="PAS"/>
    <property type="match status" value="1"/>
</dbReference>
<dbReference type="PRINTS" id="PR00344">
    <property type="entry name" value="BCTRLSENSOR"/>
</dbReference>
<keyword evidence="7" id="KW-1133">Transmembrane helix</keyword>
<dbReference type="PROSITE" id="PS50113">
    <property type="entry name" value="PAC"/>
    <property type="match status" value="1"/>
</dbReference>
<reference evidence="13" key="1">
    <citation type="submission" date="2016-10" db="EMBL/GenBank/DDBJ databases">
        <authorList>
            <person name="Varghese N."/>
            <person name="Submissions S."/>
        </authorList>
    </citation>
    <scope>NUCLEOTIDE SEQUENCE [LARGE SCALE GENOMIC DNA]</scope>
    <source>
        <strain evidence="13">Mob M</strain>
    </source>
</reference>
<dbReference type="PROSITE" id="PS50109">
    <property type="entry name" value="HIS_KIN"/>
    <property type="match status" value="1"/>
</dbReference>
<dbReference type="FunFam" id="3.30.565.10:FF:000006">
    <property type="entry name" value="Sensor histidine kinase WalK"/>
    <property type="match status" value="1"/>
</dbReference>
<dbReference type="GO" id="GO:0000155">
    <property type="term" value="F:phosphorelay sensor kinase activity"/>
    <property type="evidence" value="ECO:0007669"/>
    <property type="project" value="InterPro"/>
</dbReference>
<dbReference type="SUPFAM" id="SSF55785">
    <property type="entry name" value="PYP-like sensor domain (PAS domain)"/>
    <property type="match status" value="1"/>
</dbReference>
<dbReference type="Gene3D" id="3.30.450.20">
    <property type="entry name" value="PAS domain"/>
    <property type="match status" value="1"/>
</dbReference>
<dbReference type="EC" id="2.7.13.3" evidence="2"/>
<feature type="domain" description="CHASE" evidence="11">
    <location>
        <begin position="161"/>
        <end position="241"/>
    </location>
</feature>
<keyword evidence="4" id="KW-0808">Transferase</keyword>
<keyword evidence="3" id="KW-0597">Phosphoprotein</keyword>
<keyword evidence="6" id="KW-0902">Two-component regulatory system</keyword>
<evidence type="ECO:0000256" key="2">
    <source>
        <dbReference type="ARBA" id="ARBA00012438"/>
    </source>
</evidence>
<evidence type="ECO:0000313" key="13">
    <source>
        <dbReference type="Proteomes" id="UP000198535"/>
    </source>
</evidence>
<evidence type="ECO:0000256" key="3">
    <source>
        <dbReference type="ARBA" id="ARBA00022553"/>
    </source>
</evidence>
<dbReference type="EMBL" id="FOUJ01000003">
    <property type="protein sequence ID" value="SFM55567.1"/>
    <property type="molecule type" value="Genomic_DNA"/>
</dbReference>
<proteinExistence type="predicted"/>
<feature type="domain" description="Histidine kinase" evidence="8">
    <location>
        <begin position="495"/>
        <end position="714"/>
    </location>
</feature>
<dbReference type="Gene3D" id="3.30.565.10">
    <property type="entry name" value="Histidine kinase-like ATPase, C-terminal domain"/>
    <property type="match status" value="1"/>
</dbReference>
<feature type="domain" description="PAC" evidence="10">
    <location>
        <begin position="418"/>
        <end position="470"/>
    </location>
</feature>
<dbReference type="SMART" id="SM00086">
    <property type="entry name" value="PAC"/>
    <property type="match status" value="1"/>
</dbReference>
<feature type="transmembrane region" description="Helical" evidence="7">
    <location>
        <begin position="301"/>
        <end position="322"/>
    </location>
</feature>
<dbReference type="InterPro" id="IPR050736">
    <property type="entry name" value="Sensor_HK_Regulatory"/>
</dbReference>
<accession>A0A1I4RTK0</accession>
<dbReference type="CDD" id="cd16922">
    <property type="entry name" value="HATPase_EvgS-ArcB-TorS-like"/>
    <property type="match status" value="1"/>
</dbReference>
<name>A0A1I4RTK0_9EURY</name>
<dbReference type="SMART" id="SM00091">
    <property type="entry name" value="PAS"/>
    <property type="match status" value="1"/>
</dbReference>
<evidence type="ECO:0000313" key="12">
    <source>
        <dbReference type="EMBL" id="SFM55567.1"/>
    </source>
</evidence>
<organism evidence="12 13">
    <name type="scientific">Methanolobus profundi</name>
    <dbReference type="NCBI Taxonomy" id="487685"/>
    <lineage>
        <taxon>Archaea</taxon>
        <taxon>Methanobacteriati</taxon>
        <taxon>Methanobacteriota</taxon>
        <taxon>Stenosarchaea group</taxon>
        <taxon>Methanomicrobia</taxon>
        <taxon>Methanosarcinales</taxon>
        <taxon>Methanosarcinaceae</taxon>
        <taxon>Methanolobus</taxon>
    </lineage>
</organism>
<keyword evidence="5" id="KW-0418">Kinase</keyword>
<evidence type="ECO:0000259" key="9">
    <source>
        <dbReference type="PROSITE" id="PS50112"/>
    </source>
</evidence>
<dbReference type="Proteomes" id="UP000198535">
    <property type="component" value="Unassembled WGS sequence"/>
</dbReference>
<evidence type="ECO:0000256" key="6">
    <source>
        <dbReference type="ARBA" id="ARBA00023012"/>
    </source>
</evidence>
<dbReference type="PANTHER" id="PTHR43711:SF31">
    <property type="entry name" value="HISTIDINE KINASE"/>
    <property type="match status" value="1"/>
</dbReference>
<dbReference type="Pfam" id="PF00989">
    <property type="entry name" value="PAS"/>
    <property type="match status" value="1"/>
</dbReference>
<keyword evidence="7" id="KW-0812">Transmembrane</keyword>
<sequence>MIIIIYKIINSYIIIYLIDLYIYNVWPLSYKRVLWGEVNTLGDQGKTGPHGLLFRPDKVMITVFLFLFLLVIWTQVNFWYEQDLIHDLRSEEENTLILQANALSMGVNKRVVLLDSLASFTQLHNTCESMEEHFFDYAEVLYTGPGGIRNFAIAPGGVQQYVYPPEEAANVKGHDLINDSREDVRNDVELAISSGKVILSGPYELRQGGLGLVAREATFIDGEFFGILSMVIDMPVVFEEVGIDPESDNVVLSASNGTVFGNPDVLLKDPVVQTIYLYNKELTIARIPEGGWERAILKQTYVFKAITLLPVFLLSLMAYFVLSRQEDLTSSVAQRTRELKMEKELTQRYLDDSGVMFIMVNAEGLVILINRKVTELLGYEEEEVMGTNWVDRIIPEADRPMMRDICHSLMDSGTEESQYCECSTITKSGEKKLVLWHNSAIRDEDGELTGILAAGKDITEIRKNEDALKKYAEEVSIKNEQLKSLDMMKDEFISNISHELRTPMNSIKGFAEVLHSESVGTINPGQKKALDRIINASYKLEKLIDSLLYMASSKKETFSCSFSMVDLNLLLEDIYSNLLQDADSKGIRMSMDIVSSIPEIEGNEDHLGKVFWNLLNNAIKFTSRGGSVSLKASLIGDQVHISVEDNGIGIPEEKLASVFDDFYQVDGSPTRKYGGAGIGLFISKKIISTHGGDIWVESSEDKGTMVHVILPVDHKERTISDDRDEYDSQ</sequence>
<evidence type="ECO:0000256" key="5">
    <source>
        <dbReference type="ARBA" id="ARBA00022777"/>
    </source>
</evidence>
<feature type="transmembrane region" description="Helical" evidence="7">
    <location>
        <begin position="59"/>
        <end position="80"/>
    </location>
</feature>
<dbReference type="SMART" id="SM00388">
    <property type="entry name" value="HisKA"/>
    <property type="match status" value="1"/>
</dbReference>
<evidence type="ECO:0000259" key="10">
    <source>
        <dbReference type="PROSITE" id="PS50113"/>
    </source>
</evidence>
<dbReference type="SUPFAM" id="SSF55874">
    <property type="entry name" value="ATPase domain of HSP90 chaperone/DNA topoisomerase II/histidine kinase"/>
    <property type="match status" value="1"/>
</dbReference>
<dbReference type="PROSITE" id="PS50839">
    <property type="entry name" value="CHASE"/>
    <property type="match status" value="1"/>
</dbReference>
<evidence type="ECO:0000256" key="4">
    <source>
        <dbReference type="ARBA" id="ARBA00022679"/>
    </source>
</evidence>
<dbReference type="InterPro" id="IPR003594">
    <property type="entry name" value="HATPase_dom"/>
</dbReference>
<evidence type="ECO:0000256" key="1">
    <source>
        <dbReference type="ARBA" id="ARBA00000085"/>
    </source>
</evidence>
<feature type="domain" description="PAS" evidence="9">
    <location>
        <begin position="342"/>
        <end position="413"/>
    </location>
</feature>
<dbReference type="NCBIfam" id="TIGR00229">
    <property type="entry name" value="sensory_box"/>
    <property type="match status" value="1"/>
</dbReference>
<dbReference type="SUPFAM" id="SSF47384">
    <property type="entry name" value="Homodimeric domain of signal transducing histidine kinase"/>
    <property type="match status" value="1"/>
</dbReference>
<dbReference type="InterPro" id="IPR013767">
    <property type="entry name" value="PAS_fold"/>
</dbReference>
<dbReference type="STRING" id="487685.SAMN04488696_1575"/>
<dbReference type="InterPro" id="IPR000700">
    <property type="entry name" value="PAS-assoc_C"/>
</dbReference>
<dbReference type="InterPro" id="IPR004358">
    <property type="entry name" value="Sig_transdc_His_kin-like_C"/>
</dbReference>
<gene>
    <name evidence="12" type="ORF">SAMN04488696_1575</name>
</gene>
<dbReference type="CDD" id="cd00130">
    <property type="entry name" value="PAS"/>
    <property type="match status" value="1"/>
</dbReference>
<feature type="transmembrane region" description="Helical" evidence="7">
    <location>
        <begin position="9"/>
        <end position="26"/>
    </location>
</feature>
<dbReference type="Gene3D" id="1.10.287.130">
    <property type="match status" value="1"/>
</dbReference>
<dbReference type="Pfam" id="PF00512">
    <property type="entry name" value="HisKA"/>
    <property type="match status" value="1"/>
</dbReference>
<dbReference type="InterPro" id="IPR003661">
    <property type="entry name" value="HisK_dim/P_dom"/>
</dbReference>
<dbReference type="InterPro" id="IPR036890">
    <property type="entry name" value="HATPase_C_sf"/>
</dbReference>
<dbReference type="InterPro" id="IPR036097">
    <property type="entry name" value="HisK_dim/P_sf"/>
</dbReference>
<protein>
    <recommendedName>
        <fullName evidence="2">histidine kinase</fullName>
        <ecNumber evidence="2">2.7.13.3</ecNumber>
    </recommendedName>
</protein>
<keyword evidence="13" id="KW-1185">Reference proteome</keyword>
<dbReference type="InterPro" id="IPR005467">
    <property type="entry name" value="His_kinase_dom"/>
</dbReference>
<dbReference type="InterPro" id="IPR006189">
    <property type="entry name" value="CHASE_dom"/>
</dbReference>
<dbReference type="SMART" id="SM01079">
    <property type="entry name" value="CHASE"/>
    <property type="match status" value="1"/>
</dbReference>
<evidence type="ECO:0000256" key="7">
    <source>
        <dbReference type="SAM" id="Phobius"/>
    </source>
</evidence>
<evidence type="ECO:0000259" key="8">
    <source>
        <dbReference type="PROSITE" id="PS50109"/>
    </source>
</evidence>
<dbReference type="SMART" id="SM00387">
    <property type="entry name" value="HATPase_c"/>
    <property type="match status" value="1"/>
</dbReference>